<organism evidence="1 2">
    <name type="scientific">Prosthecobacter fluviatilis</name>
    <dbReference type="NCBI Taxonomy" id="445931"/>
    <lineage>
        <taxon>Bacteria</taxon>
        <taxon>Pseudomonadati</taxon>
        <taxon>Verrucomicrobiota</taxon>
        <taxon>Verrucomicrobiia</taxon>
        <taxon>Verrucomicrobiales</taxon>
        <taxon>Verrucomicrobiaceae</taxon>
        <taxon>Prosthecobacter</taxon>
    </lineage>
</organism>
<dbReference type="RefSeq" id="WP_377170410.1">
    <property type="nucleotide sequence ID" value="NZ_JBHSMQ010000009.1"/>
</dbReference>
<proteinExistence type="predicted"/>
<evidence type="ECO:0000313" key="1">
    <source>
        <dbReference type="EMBL" id="MFC5457282.1"/>
    </source>
</evidence>
<dbReference type="InterPro" id="IPR017850">
    <property type="entry name" value="Alkaline_phosphatase_core_sf"/>
</dbReference>
<gene>
    <name evidence="1" type="ORF">ACFQDI_20605</name>
</gene>
<evidence type="ECO:0000313" key="2">
    <source>
        <dbReference type="Proteomes" id="UP001596052"/>
    </source>
</evidence>
<accession>A0ABW0KXJ9</accession>
<reference evidence="2" key="1">
    <citation type="journal article" date="2019" name="Int. J. Syst. Evol. Microbiol.">
        <title>The Global Catalogue of Microorganisms (GCM) 10K type strain sequencing project: providing services to taxonomists for standard genome sequencing and annotation.</title>
        <authorList>
            <consortium name="The Broad Institute Genomics Platform"/>
            <consortium name="The Broad Institute Genome Sequencing Center for Infectious Disease"/>
            <person name="Wu L."/>
            <person name="Ma J."/>
        </authorList>
    </citation>
    <scope>NUCLEOTIDE SEQUENCE [LARGE SCALE GENOMIC DNA]</scope>
    <source>
        <strain evidence="2">CGMCC 4.1469</strain>
    </source>
</reference>
<sequence>MLKILAPADHASPLCDGVSRRNFLKIGGLGSIGLSLPKLLALESQAGIGSSHKSVILIYLVGGPPHQDMFDLKPDAPREIAGPHKPIGTNVPGIEICELFPRMAKMMDKFTVIRSLVGAQAGHDAAQCYTGHVPTGVAPPGGWPQFGSVVGRLQGAVDPAVPPFVSMCYDCTHGPYNEPGPGMLGSAHSAFRHTGPSRGDLTLQGITYDRLADRARLLSSIDRFRRDVDNSGRMEGMDAFTQQAMGVLTSSKLADALDLSKEDPRIVARYGMGDTVKRIDENGAPRVPQSFLTARRLVEAGARVVTVNYSKWDWHGGPGNDIFSREREDFPIFDQGITALIEDLHQRGMDKDCTVLVWGEFGRTPIISKQVGRDHWPRVAMALLAGGGMPNGQVIGSTDRLGGEADSRPVTFPEVFATLYRNLGIDVNTATVTDNKGRPHYLVENGAQPIRELI</sequence>
<dbReference type="InterPro" id="IPR006311">
    <property type="entry name" value="TAT_signal"/>
</dbReference>
<keyword evidence="2" id="KW-1185">Reference proteome</keyword>
<dbReference type="Pfam" id="PF07394">
    <property type="entry name" value="DUF1501"/>
    <property type="match status" value="1"/>
</dbReference>
<dbReference type="EMBL" id="JBHSMQ010000009">
    <property type="protein sequence ID" value="MFC5457282.1"/>
    <property type="molecule type" value="Genomic_DNA"/>
</dbReference>
<dbReference type="PANTHER" id="PTHR43737">
    <property type="entry name" value="BLL7424 PROTEIN"/>
    <property type="match status" value="1"/>
</dbReference>
<name>A0ABW0KXJ9_9BACT</name>
<dbReference type="PANTHER" id="PTHR43737:SF1">
    <property type="entry name" value="DUF1501 DOMAIN-CONTAINING PROTEIN"/>
    <property type="match status" value="1"/>
</dbReference>
<dbReference type="Proteomes" id="UP001596052">
    <property type="component" value="Unassembled WGS sequence"/>
</dbReference>
<dbReference type="SUPFAM" id="SSF53649">
    <property type="entry name" value="Alkaline phosphatase-like"/>
    <property type="match status" value="1"/>
</dbReference>
<protein>
    <submittedName>
        <fullName evidence="1">DUF1501 domain-containing protein</fullName>
    </submittedName>
</protein>
<dbReference type="InterPro" id="IPR010869">
    <property type="entry name" value="DUF1501"/>
</dbReference>
<dbReference type="PROSITE" id="PS51318">
    <property type="entry name" value="TAT"/>
    <property type="match status" value="1"/>
</dbReference>
<comment type="caution">
    <text evidence="1">The sequence shown here is derived from an EMBL/GenBank/DDBJ whole genome shotgun (WGS) entry which is preliminary data.</text>
</comment>